<evidence type="ECO:0000256" key="3">
    <source>
        <dbReference type="ARBA" id="ARBA00022946"/>
    </source>
</evidence>
<keyword evidence="4" id="KW-0689">Ribosomal protein</keyword>
<dbReference type="PANTHER" id="PTHR12810">
    <property type="entry name" value="MITOCHONDRIAL 28S RIBOSOMAL PROTEIN S29"/>
    <property type="match status" value="1"/>
</dbReference>
<dbReference type="InterPro" id="IPR019368">
    <property type="entry name" value="Ribosomal_mS29"/>
</dbReference>
<evidence type="ECO:0000256" key="5">
    <source>
        <dbReference type="ARBA" id="ARBA00023128"/>
    </source>
</evidence>
<keyword evidence="10" id="KW-1185">Reference proteome</keyword>
<keyword evidence="5" id="KW-0496">Mitochondrion</keyword>
<accession>A0A1B7TAB2</accession>
<evidence type="ECO:0000313" key="10">
    <source>
        <dbReference type="Proteomes" id="UP000092321"/>
    </source>
</evidence>
<comment type="similarity">
    <text evidence="2">Belongs to the mitochondrion-specific ribosomal protein mS29 family.</text>
</comment>
<evidence type="ECO:0000256" key="4">
    <source>
        <dbReference type="ARBA" id="ARBA00022980"/>
    </source>
</evidence>
<sequence>MLSRQLTSSLNKSNKVGSVTVLFHTTSFRLAPPAAPSLKKKQNKTGKQKEGDSKRQMNRTKDVSKDSPIASYYNMVSSKELSITKPELDLDVLNKFAQQHDIKLIENFFETYSNKDTEYLNSINDVTFADSHRLNTYKLFKNFLFLNKDSDKDLSIDHSVNNCLIIDGSVGSGRTTQLKNILLKAYNSETKLIIPFPDPENIIHERDNLQYMEETKSFVLINLTRNFIKNILNANHKSLLKNIKIQNDYRFSNPDYQIGQPIENKDVIFSASKGATLIDLLKFVPIGEEVGLLLEYIFKELHSLKDVNILMVQDRFNDVLFFNKTEYLDKGMKPINITDLQITKLLLDTIFKNGSNIDVVLGNNLKLTEKKFMTIKLAIDNDLSKVNPWFESKNFNEKILNSLVNYETKVCPKLLNLNNLKINEIKCLVAAIHSHGILNRSGLKEEEIYHLAGNGNTSETFKIISEWLRY</sequence>
<evidence type="ECO:0000256" key="8">
    <source>
        <dbReference type="SAM" id="MobiDB-lite"/>
    </source>
</evidence>
<dbReference type="PANTHER" id="PTHR12810:SF0">
    <property type="entry name" value="SMALL RIBOSOMAL SUBUNIT PROTEIN MS29"/>
    <property type="match status" value="1"/>
</dbReference>
<name>A0A1B7TAB2_9ASCO</name>
<feature type="compositionally biased region" description="Basic and acidic residues" evidence="8">
    <location>
        <begin position="47"/>
        <end position="63"/>
    </location>
</feature>
<proteinExistence type="inferred from homology"/>
<comment type="subcellular location">
    <subcellularLocation>
        <location evidence="1">Mitochondrion</location>
    </subcellularLocation>
</comment>
<gene>
    <name evidence="9" type="ORF">HANVADRAFT_53757</name>
</gene>
<comment type="caution">
    <text evidence="9">The sequence shown here is derived from an EMBL/GenBank/DDBJ whole genome shotgun (WGS) entry which is preliminary data.</text>
</comment>
<dbReference type="GO" id="GO:0005763">
    <property type="term" value="C:mitochondrial small ribosomal subunit"/>
    <property type="evidence" value="ECO:0007669"/>
    <property type="project" value="TreeGrafter"/>
</dbReference>
<dbReference type="OrthoDB" id="274828at2759"/>
<evidence type="ECO:0000256" key="6">
    <source>
        <dbReference type="ARBA" id="ARBA00023274"/>
    </source>
</evidence>
<keyword evidence="3" id="KW-0809">Transit peptide</keyword>
<dbReference type="AlphaFoldDB" id="A0A1B7TAB2"/>
<evidence type="ECO:0000256" key="2">
    <source>
        <dbReference type="ARBA" id="ARBA00009863"/>
    </source>
</evidence>
<feature type="region of interest" description="Disordered" evidence="8">
    <location>
        <begin position="33"/>
        <end position="63"/>
    </location>
</feature>
<organism evidence="9 10">
    <name type="scientific">Hanseniaspora valbyensis NRRL Y-1626</name>
    <dbReference type="NCBI Taxonomy" id="766949"/>
    <lineage>
        <taxon>Eukaryota</taxon>
        <taxon>Fungi</taxon>
        <taxon>Dikarya</taxon>
        <taxon>Ascomycota</taxon>
        <taxon>Saccharomycotina</taxon>
        <taxon>Saccharomycetes</taxon>
        <taxon>Saccharomycodales</taxon>
        <taxon>Saccharomycodaceae</taxon>
        <taxon>Hanseniaspora</taxon>
    </lineage>
</organism>
<protein>
    <recommendedName>
        <fullName evidence="7">Small ribosomal subunit protein mS29</fullName>
    </recommendedName>
</protein>
<dbReference type="Proteomes" id="UP000092321">
    <property type="component" value="Unassembled WGS sequence"/>
</dbReference>
<dbReference type="Pfam" id="PF10236">
    <property type="entry name" value="DAP3"/>
    <property type="match status" value="1"/>
</dbReference>
<evidence type="ECO:0000313" key="9">
    <source>
        <dbReference type="EMBL" id="OBA25663.1"/>
    </source>
</evidence>
<evidence type="ECO:0000256" key="1">
    <source>
        <dbReference type="ARBA" id="ARBA00004173"/>
    </source>
</evidence>
<keyword evidence="6" id="KW-0687">Ribonucleoprotein</keyword>
<reference evidence="10" key="1">
    <citation type="journal article" date="2016" name="Proc. Natl. Acad. Sci. U.S.A.">
        <title>Comparative genomics of biotechnologically important yeasts.</title>
        <authorList>
            <person name="Riley R."/>
            <person name="Haridas S."/>
            <person name="Wolfe K.H."/>
            <person name="Lopes M.R."/>
            <person name="Hittinger C.T."/>
            <person name="Goeker M."/>
            <person name="Salamov A.A."/>
            <person name="Wisecaver J.H."/>
            <person name="Long T.M."/>
            <person name="Calvey C.H."/>
            <person name="Aerts A.L."/>
            <person name="Barry K.W."/>
            <person name="Choi C."/>
            <person name="Clum A."/>
            <person name="Coughlan A.Y."/>
            <person name="Deshpande S."/>
            <person name="Douglass A.P."/>
            <person name="Hanson S.J."/>
            <person name="Klenk H.-P."/>
            <person name="LaButti K.M."/>
            <person name="Lapidus A."/>
            <person name="Lindquist E.A."/>
            <person name="Lipzen A.M."/>
            <person name="Meier-Kolthoff J.P."/>
            <person name="Ohm R.A."/>
            <person name="Otillar R.P."/>
            <person name="Pangilinan J.L."/>
            <person name="Peng Y."/>
            <person name="Rokas A."/>
            <person name="Rosa C.A."/>
            <person name="Scheuner C."/>
            <person name="Sibirny A.A."/>
            <person name="Slot J.C."/>
            <person name="Stielow J.B."/>
            <person name="Sun H."/>
            <person name="Kurtzman C.P."/>
            <person name="Blackwell M."/>
            <person name="Grigoriev I.V."/>
            <person name="Jeffries T.W."/>
        </authorList>
    </citation>
    <scope>NUCLEOTIDE SEQUENCE [LARGE SCALE GENOMIC DNA]</scope>
    <source>
        <strain evidence="10">NRRL Y-1626</strain>
    </source>
</reference>
<dbReference type="GO" id="GO:0003735">
    <property type="term" value="F:structural constituent of ribosome"/>
    <property type="evidence" value="ECO:0007669"/>
    <property type="project" value="TreeGrafter"/>
</dbReference>
<evidence type="ECO:0000256" key="7">
    <source>
        <dbReference type="ARBA" id="ARBA00035140"/>
    </source>
</evidence>
<dbReference type="EMBL" id="LXPE01000056">
    <property type="protein sequence ID" value="OBA25663.1"/>
    <property type="molecule type" value="Genomic_DNA"/>
</dbReference>